<comment type="catalytic activity">
    <reaction evidence="1 4">
        <text>[protein]-peptidylproline (omega=180) = [protein]-peptidylproline (omega=0)</text>
        <dbReference type="Rhea" id="RHEA:16237"/>
        <dbReference type="Rhea" id="RHEA-COMP:10747"/>
        <dbReference type="Rhea" id="RHEA-COMP:10748"/>
        <dbReference type="ChEBI" id="CHEBI:83833"/>
        <dbReference type="ChEBI" id="CHEBI:83834"/>
        <dbReference type="EC" id="5.2.1.8"/>
    </reaction>
</comment>
<keyword evidence="8" id="KW-1185">Reference proteome</keyword>
<dbReference type="RefSeq" id="WP_236134638.1">
    <property type="nucleotide sequence ID" value="NZ_JAKGTH010000010.1"/>
</dbReference>
<keyword evidence="3 4" id="KW-0697">Rotamase</keyword>
<evidence type="ECO:0000313" key="8">
    <source>
        <dbReference type="Proteomes" id="UP001179363"/>
    </source>
</evidence>
<evidence type="ECO:0000313" key="7">
    <source>
        <dbReference type="EMBL" id="MCF4102499.1"/>
    </source>
</evidence>
<protein>
    <recommendedName>
        <fullName evidence="2 4">peptidylprolyl isomerase</fullName>
        <ecNumber evidence="2 4">5.2.1.8</ecNumber>
    </recommendedName>
</protein>
<evidence type="ECO:0000256" key="4">
    <source>
        <dbReference type="PROSITE-ProRule" id="PRU00277"/>
    </source>
</evidence>
<feature type="region of interest" description="Disordered" evidence="5">
    <location>
        <begin position="249"/>
        <end position="320"/>
    </location>
</feature>
<proteinExistence type="predicted"/>
<sequence>MMKLNKLFIIGVLTSTFFISCKNDDDTTEEVEVRDPAEQAIEDDEALIAYMQTHFYNYEEFENPPANFDYTIKFDTIAGANSGKTPIIDSDLLMTKTVNVEDIDYNVYILKIREGAGDHPTFADSTFQNYKGELLNGTTFDNTTNPVWFDLQGYVGTVYNNNGQASLAKKGGVISGFSQAMTEFGEASGFTVNPDNTVEWKNDYGVGATFFPSGLGYYANGTGSIPSYSPLVFTFKLYGVKQADHDQDGIPSYMEDLDGDENVFNDDTDEDGLPNNSDADDDNDGTPTRDEITINEDGSIEFQDKNNNGVPDHLDPDVFE</sequence>
<dbReference type="Gene3D" id="3.10.50.40">
    <property type="match status" value="1"/>
</dbReference>
<dbReference type="PROSITE" id="PS50059">
    <property type="entry name" value="FKBP_PPIASE"/>
    <property type="match status" value="1"/>
</dbReference>
<dbReference type="Proteomes" id="UP001179363">
    <property type="component" value="Unassembled WGS sequence"/>
</dbReference>
<evidence type="ECO:0000259" key="6">
    <source>
        <dbReference type="PROSITE" id="PS50059"/>
    </source>
</evidence>
<gene>
    <name evidence="7" type="ORF">L1I30_12555</name>
</gene>
<keyword evidence="4" id="KW-0413">Isomerase</keyword>
<accession>A0ABS9EI04</accession>
<evidence type="ECO:0000256" key="2">
    <source>
        <dbReference type="ARBA" id="ARBA00013194"/>
    </source>
</evidence>
<evidence type="ECO:0000256" key="3">
    <source>
        <dbReference type="ARBA" id="ARBA00023110"/>
    </source>
</evidence>
<organism evidence="7 8">
    <name type="scientific">Gillisia lutea</name>
    <dbReference type="NCBI Taxonomy" id="2909668"/>
    <lineage>
        <taxon>Bacteria</taxon>
        <taxon>Pseudomonadati</taxon>
        <taxon>Bacteroidota</taxon>
        <taxon>Flavobacteriia</taxon>
        <taxon>Flavobacteriales</taxon>
        <taxon>Flavobacteriaceae</taxon>
        <taxon>Gillisia</taxon>
    </lineage>
</organism>
<dbReference type="EMBL" id="JAKGTH010000010">
    <property type="protein sequence ID" value="MCF4102499.1"/>
    <property type="molecule type" value="Genomic_DNA"/>
</dbReference>
<dbReference type="InterPro" id="IPR046357">
    <property type="entry name" value="PPIase_dom_sf"/>
</dbReference>
<dbReference type="InterPro" id="IPR001179">
    <property type="entry name" value="PPIase_FKBP_dom"/>
</dbReference>
<name>A0ABS9EI04_9FLAO</name>
<dbReference type="EC" id="5.2.1.8" evidence="2 4"/>
<evidence type="ECO:0000256" key="1">
    <source>
        <dbReference type="ARBA" id="ARBA00000971"/>
    </source>
</evidence>
<dbReference type="PROSITE" id="PS51257">
    <property type="entry name" value="PROKAR_LIPOPROTEIN"/>
    <property type="match status" value="1"/>
</dbReference>
<evidence type="ECO:0000256" key="5">
    <source>
        <dbReference type="SAM" id="MobiDB-lite"/>
    </source>
</evidence>
<dbReference type="SUPFAM" id="SSF54534">
    <property type="entry name" value="FKBP-like"/>
    <property type="match status" value="1"/>
</dbReference>
<comment type="caution">
    <text evidence="7">The sequence shown here is derived from an EMBL/GenBank/DDBJ whole genome shotgun (WGS) entry which is preliminary data.</text>
</comment>
<feature type="domain" description="PPIase FKBP-type" evidence="6">
    <location>
        <begin position="123"/>
        <end position="241"/>
    </location>
</feature>
<feature type="compositionally biased region" description="Acidic residues" evidence="5">
    <location>
        <begin position="255"/>
        <end position="284"/>
    </location>
</feature>
<reference evidence="7" key="1">
    <citation type="submission" date="2022-01" db="EMBL/GenBank/DDBJ databases">
        <title>Gillisia lutea sp. nov., isolated from marine plastic residues from the Malvarosa beach (Valencia, Spain).</title>
        <authorList>
            <person name="Vidal-Verdu A."/>
            <person name="Molina-Menor E."/>
            <person name="Satari L."/>
            <person name="Pascual J."/>
            <person name="Pereto J."/>
            <person name="Porcar M."/>
        </authorList>
    </citation>
    <scope>NUCLEOTIDE SEQUENCE</scope>
    <source>
        <strain evidence="7">M10.2A</strain>
    </source>
</reference>